<dbReference type="PANTHER" id="PTHR22950">
    <property type="entry name" value="AMINO ACID TRANSPORTER"/>
    <property type="match status" value="1"/>
</dbReference>
<evidence type="ECO:0000256" key="6">
    <source>
        <dbReference type="SAM" id="MobiDB-lite"/>
    </source>
</evidence>
<feature type="transmembrane region" description="Helical" evidence="7">
    <location>
        <begin position="370"/>
        <end position="394"/>
    </location>
</feature>
<evidence type="ECO:0000313" key="9">
    <source>
        <dbReference type="EMBL" id="KAH8995026.1"/>
    </source>
</evidence>
<dbReference type="Pfam" id="PF01490">
    <property type="entry name" value="Aa_trans"/>
    <property type="match status" value="1"/>
</dbReference>
<feature type="domain" description="Amino acid transporter transmembrane" evidence="8">
    <location>
        <begin position="342"/>
        <end position="723"/>
    </location>
</feature>
<feature type="region of interest" description="Disordered" evidence="6">
    <location>
        <begin position="1"/>
        <end position="88"/>
    </location>
</feature>
<dbReference type="InterPro" id="IPR013057">
    <property type="entry name" value="AA_transpt_TM"/>
</dbReference>
<evidence type="ECO:0000256" key="5">
    <source>
        <dbReference type="ARBA" id="ARBA00023136"/>
    </source>
</evidence>
<dbReference type="Proteomes" id="UP001201163">
    <property type="component" value="Unassembled WGS sequence"/>
</dbReference>
<dbReference type="GO" id="GO:0005774">
    <property type="term" value="C:vacuolar membrane"/>
    <property type="evidence" value="ECO:0007669"/>
    <property type="project" value="TreeGrafter"/>
</dbReference>
<feature type="compositionally biased region" description="Basic residues" evidence="6">
    <location>
        <begin position="323"/>
        <end position="336"/>
    </location>
</feature>
<feature type="region of interest" description="Disordered" evidence="6">
    <location>
        <begin position="307"/>
        <end position="339"/>
    </location>
</feature>
<comment type="caution">
    <text evidence="9">The sequence shown here is derived from an EMBL/GenBank/DDBJ whole genome shotgun (WGS) entry which is preliminary data.</text>
</comment>
<comment type="similarity">
    <text evidence="2">Belongs to the amino acid/polyamine transporter 2 family.</text>
</comment>
<gene>
    <name evidence="9" type="ORF">EDB92DRAFT_1848889</name>
</gene>
<proteinExistence type="inferred from homology"/>
<keyword evidence="5 7" id="KW-0472">Membrane</keyword>
<accession>A0AAD4LJR8</accession>
<protein>
    <submittedName>
        <fullName evidence="9">Transmembrane amino acid transporter protein-domain-containing protein</fullName>
    </submittedName>
</protein>
<reference evidence="9" key="1">
    <citation type="submission" date="2022-01" db="EMBL/GenBank/DDBJ databases">
        <title>Comparative genomics reveals a dynamic genome evolution in the ectomycorrhizal milk-cap (Lactarius) mushrooms.</title>
        <authorList>
            <consortium name="DOE Joint Genome Institute"/>
            <person name="Lebreton A."/>
            <person name="Tang N."/>
            <person name="Kuo A."/>
            <person name="LaButti K."/>
            <person name="Drula E."/>
            <person name="Barry K."/>
            <person name="Clum A."/>
            <person name="Lipzen A."/>
            <person name="Mousain D."/>
            <person name="Ng V."/>
            <person name="Wang R."/>
            <person name="Wang X."/>
            <person name="Dai Y."/>
            <person name="Henrissat B."/>
            <person name="Grigoriev I.V."/>
            <person name="Guerin-Laguette A."/>
            <person name="Yu F."/>
            <person name="Martin F.M."/>
        </authorList>
    </citation>
    <scope>NUCLEOTIDE SEQUENCE</scope>
    <source>
        <strain evidence="9">QP</strain>
    </source>
</reference>
<keyword evidence="10" id="KW-1185">Reference proteome</keyword>
<feature type="region of interest" description="Disordered" evidence="6">
    <location>
        <begin position="259"/>
        <end position="289"/>
    </location>
</feature>
<evidence type="ECO:0000256" key="3">
    <source>
        <dbReference type="ARBA" id="ARBA00022692"/>
    </source>
</evidence>
<evidence type="ECO:0000256" key="2">
    <source>
        <dbReference type="ARBA" id="ARBA00008066"/>
    </source>
</evidence>
<feature type="transmembrane region" description="Helical" evidence="7">
    <location>
        <begin position="458"/>
        <end position="475"/>
    </location>
</feature>
<dbReference type="AlphaFoldDB" id="A0AAD4LJR8"/>
<comment type="subcellular location">
    <subcellularLocation>
        <location evidence="1">Membrane</location>
        <topology evidence="1">Multi-pass membrane protein</topology>
    </subcellularLocation>
</comment>
<evidence type="ECO:0000256" key="7">
    <source>
        <dbReference type="SAM" id="Phobius"/>
    </source>
</evidence>
<feature type="transmembrane region" description="Helical" evidence="7">
    <location>
        <begin position="604"/>
        <end position="625"/>
    </location>
</feature>
<feature type="compositionally biased region" description="Polar residues" evidence="6">
    <location>
        <begin position="138"/>
        <end position="153"/>
    </location>
</feature>
<evidence type="ECO:0000313" key="10">
    <source>
        <dbReference type="Proteomes" id="UP001201163"/>
    </source>
</evidence>
<feature type="transmembrane region" description="Helical" evidence="7">
    <location>
        <begin position="487"/>
        <end position="509"/>
    </location>
</feature>
<feature type="transmembrane region" description="Helical" evidence="7">
    <location>
        <begin position="524"/>
        <end position="544"/>
    </location>
</feature>
<feature type="region of interest" description="Disordered" evidence="6">
    <location>
        <begin position="100"/>
        <end position="170"/>
    </location>
</feature>
<sequence length="744" mass="80946">MSSPSKPLNIVSPRFSPAPIGTPGSRRGEYFGTPGTPADLRSLRAQYIGTPQLPNIPPRTGTSTPRPPASTEPLVFSGDGPSRVPSVSGISARRPAVIGLGLDGVSTPDPTTDVDSLQEDDRVKVLRKHLVSREERQGNNSRAPSRRSSTSQFARPRQEDTEAFPVPYHTPGADITHNIYKWQLDQRRQARPRAVSFSGSTATAPDPVFEHIHEPGGFRRNYVLLQSTGVDTEEQPRILNNFIDFLYLFGHFAGEDLEEIEEDDEDEEDEDEEPYGQPSGSRGGSVLPAGPDGAHGSLVRILTDVPPSKSAATETSPLIPRSSSHHHSRSRRRRTSVSHGDATVGQAVLMLLKSFVGTGVLFLGKAFFNGGLLFSSLTLSAIALISLYSFLLLVKTKFVVSGSFGDLGGTLYGPWMRYAILTSIAVSQIGFVAAYTIFVAENLQGFIFAATRCVTYIPVQYLILMQLVIFLPLALVRNLAKLSTAALVADVFILFGLIYIFGSEFGIIAQRGIAKVDLFNPKDFPLLIGTAVFSFEGIGLVVPITDSMREPHKFPMVLSGVMIFVLVLFGSAGALSYLTFGSDINTVVIVNLDTSSRLTQAVQFFYSLAILLSVPLQLFPAVRIMENGLFTRSGKMDWTVKWRKNMFRFLIVMGCTALSWVGAKDLDKFVAFVGSFACVPLCYVYPAMLHYKACARTWKQKAADIALGVFGAIAAVYTTVQTVALMAQPNPPPSLIGNCRAPGY</sequence>
<evidence type="ECO:0000256" key="4">
    <source>
        <dbReference type="ARBA" id="ARBA00022989"/>
    </source>
</evidence>
<feature type="transmembrane region" description="Helical" evidence="7">
    <location>
        <begin position="556"/>
        <end position="578"/>
    </location>
</feature>
<feature type="transmembrane region" description="Helical" evidence="7">
    <location>
        <begin position="703"/>
        <end position="727"/>
    </location>
</feature>
<evidence type="ECO:0000259" key="8">
    <source>
        <dbReference type="Pfam" id="PF01490"/>
    </source>
</evidence>
<keyword evidence="4 7" id="KW-1133">Transmembrane helix</keyword>
<keyword evidence="3 7" id="KW-0812">Transmembrane</keyword>
<dbReference type="EMBL" id="JAKELL010000013">
    <property type="protein sequence ID" value="KAH8995026.1"/>
    <property type="molecule type" value="Genomic_DNA"/>
</dbReference>
<feature type="transmembrane region" description="Helical" evidence="7">
    <location>
        <begin position="415"/>
        <end position="438"/>
    </location>
</feature>
<evidence type="ECO:0000256" key="1">
    <source>
        <dbReference type="ARBA" id="ARBA00004141"/>
    </source>
</evidence>
<feature type="compositionally biased region" description="Acidic residues" evidence="6">
    <location>
        <begin position="259"/>
        <end position="274"/>
    </location>
</feature>
<dbReference type="GO" id="GO:0015179">
    <property type="term" value="F:L-amino acid transmembrane transporter activity"/>
    <property type="evidence" value="ECO:0007669"/>
    <property type="project" value="TreeGrafter"/>
</dbReference>
<name>A0AAD4LJR8_9AGAM</name>
<feature type="transmembrane region" description="Helical" evidence="7">
    <location>
        <begin position="669"/>
        <end position="691"/>
    </location>
</feature>
<organism evidence="9 10">
    <name type="scientific">Lactarius akahatsu</name>
    <dbReference type="NCBI Taxonomy" id="416441"/>
    <lineage>
        <taxon>Eukaryota</taxon>
        <taxon>Fungi</taxon>
        <taxon>Dikarya</taxon>
        <taxon>Basidiomycota</taxon>
        <taxon>Agaricomycotina</taxon>
        <taxon>Agaricomycetes</taxon>
        <taxon>Russulales</taxon>
        <taxon>Russulaceae</taxon>
        <taxon>Lactarius</taxon>
    </lineage>
</organism>
<feature type="transmembrane region" description="Helical" evidence="7">
    <location>
        <begin position="646"/>
        <end position="663"/>
    </location>
</feature>
<dbReference type="PANTHER" id="PTHR22950:SF666">
    <property type="entry name" value="VACUOLAR AMINO ACID TRANSPORTER 4"/>
    <property type="match status" value="1"/>
</dbReference>